<feature type="region of interest" description="Disordered" evidence="1">
    <location>
        <begin position="1"/>
        <end position="65"/>
    </location>
</feature>
<feature type="compositionally biased region" description="Basic and acidic residues" evidence="1">
    <location>
        <begin position="36"/>
        <end position="46"/>
    </location>
</feature>
<sequence>MSRETDNEPGFLLRWSQRKRQQDAGSDSDSVQPHEPSVESNEHSAADSEMPPQTERPLPIWQQEDVDAETKKAALRKLFQKPEFNIRDGLNEYDDDFTQFASLGNIVTHEMKRMLKLAEEKTRPDEANQEKTQSSSAAEHTEINPSDKEDDGIV</sequence>
<dbReference type="AlphaFoldDB" id="A0A0A0BJI3"/>
<dbReference type="Proteomes" id="UP000029999">
    <property type="component" value="Unassembled WGS sequence"/>
</dbReference>
<name>A0A0A0BJI3_9GAMM</name>
<feature type="region of interest" description="Disordered" evidence="1">
    <location>
        <begin position="117"/>
        <end position="154"/>
    </location>
</feature>
<proteinExistence type="predicted"/>
<evidence type="ECO:0000256" key="1">
    <source>
        <dbReference type="SAM" id="MobiDB-lite"/>
    </source>
</evidence>
<dbReference type="STRING" id="392484.LP43_0834"/>
<feature type="compositionally biased region" description="Basic and acidic residues" evidence="1">
    <location>
        <begin position="117"/>
        <end position="129"/>
    </location>
</feature>
<evidence type="ECO:0000313" key="2">
    <source>
        <dbReference type="EMBL" id="KGM07224.1"/>
    </source>
</evidence>
<protein>
    <recommendedName>
        <fullName evidence="4">DUF3306 domain-containing protein</fullName>
    </recommendedName>
</protein>
<dbReference type="InterPro" id="IPR021735">
    <property type="entry name" value="DUF3306"/>
</dbReference>
<reference evidence="2 3" key="1">
    <citation type="submission" date="2014-09" db="EMBL/GenBank/DDBJ databases">
        <authorList>
            <person name="Grob C."/>
            <person name="Taubert M."/>
            <person name="Howat A.M."/>
            <person name="Burns O.J."/>
            <person name="Dixon J.L."/>
            <person name="Chen Y."/>
            <person name="Murrell J.C."/>
        </authorList>
    </citation>
    <scope>NUCLEOTIDE SEQUENCE [LARGE SCALE GENOMIC DNA]</scope>
    <source>
        <strain evidence="2">L4</strain>
    </source>
</reference>
<accession>A0A0A0BJI3</accession>
<dbReference type="Pfam" id="PF11748">
    <property type="entry name" value="DUF3306"/>
    <property type="match status" value="1"/>
</dbReference>
<evidence type="ECO:0000313" key="3">
    <source>
        <dbReference type="Proteomes" id="UP000029999"/>
    </source>
</evidence>
<dbReference type="RefSeq" id="WP_052093939.1">
    <property type="nucleotide sequence ID" value="NZ_JRQD01000002.1"/>
</dbReference>
<dbReference type="EMBL" id="JRQD01000002">
    <property type="protein sequence ID" value="KGM07224.1"/>
    <property type="molecule type" value="Genomic_DNA"/>
</dbReference>
<evidence type="ECO:0008006" key="4">
    <source>
        <dbReference type="Google" id="ProtNLM"/>
    </source>
</evidence>
<gene>
    <name evidence="2" type="ORF">LP43_0834</name>
</gene>
<organism evidence="2 3">
    <name type="scientific">Methylophaga thiooxydans</name>
    <dbReference type="NCBI Taxonomy" id="392484"/>
    <lineage>
        <taxon>Bacteria</taxon>
        <taxon>Pseudomonadati</taxon>
        <taxon>Pseudomonadota</taxon>
        <taxon>Gammaproteobacteria</taxon>
        <taxon>Thiotrichales</taxon>
        <taxon>Piscirickettsiaceae</taxon>
        <taxon>Methylophaga</taxon>
    </lineage>
</organism>
<comment type="caution">
    <text evidence="2">The sequence shown here is derived from an EMBL/GenBank/DDBJ whole genome shotgun (WGS) entry which is preliminary data.</text>
</comment>